<dbReference type="AlphaFoldDB" id="A0A1I7VWC2"/>
<name>A0A1I7VWC2_LOALO</name>
<feature type="compositionally biased region" description="Polar residues" evidence="1">
    <location>
        <begin position="105"/>
        <end position="116"/>
    </location>
</feature>
<dbReference type="KEGG" id="loa:LOAG_00758"/>
<reference evidence="2 3" key="1">
    <citation type="submission" date="2012-04" db="EMBL/GenBank/DDBJ databases">
        <title>The Genome Sequence of Loa loa.</title>
        <authorList>
            <consortium name="The Broad Institute Genome Sequencing Platform"/>
            <consortium name="Broad Institute Genome Sequencing Center for Infectious Disease"/>
            <person name="Nutman T.B."/>
            <person name="Fink D.L."/>
            <person name="Russ C."/>
            <person name="Young S."/>
            <person name="Zeng Q."/>
            <person name="Gargeya S."/>
            <person name="Alvarado L."/>
            <person name="Berlin A."/>
            <person name="Chapman S.B."/>
            <person name="Chen Z."/>
            <person name="Freedman E."/>
            <person name="Gellesch M."/>
            <person name="Goldberg J."/>
            <person name="Griggs A."/>
            <person name="Gujja S."/>
            <person name="Heilman E.R."/>
            <person name="Heiman D."/>
            <person name="Howarth C."/>
            <person name="Mehta T."/>
            <person name="Neiman D."/>
            <person name="Pearson M."/>
            <person name="Roberts A."/>
            <person name="Saif S."/>
            <person name="Shea T."/>
            <person name="Shenoy N."/>
            <person name="Sisk P."/>
            <person name="Stolte C."/>
            <person name="Sykes S."/>
            <person name="White J."/>
            <person name="Yandava C."/>
            <person name="Haas B."/>
            <person name="Henn M.R."/>
            <person name="Nusbaum C."/>
            <person name="Birren B."/>
        </authorList>
    </citation>
    <scope>NUCLEOTIDE SEQUENCE [LARGE SCALE GENOMIC DNA]</scope>
</reference>
<dbReference type="Proteomes" id="UP000095285">
    <property type="component" value="Unassembled WGS sequence"/>
</dbReference>
<dbReference type="GeneID" id="9938125"/>
<dbReference type="OrthoDB" id="5874302at2759"/>
<dbReference type="CTD" id="9938125"/>
<dbReference type="OMA" id="TEKIMIP"/>
<dbReference type="RefSeq" id="XP_003136346.1">
    <property type="nucleotide sequence ID" value="XM_003136298.1"/>
</dbReference>
<evidence type="ECO:0000256" key="1">
    <source>
        <dbReference type="SAM" id="MobiDB-lite"/>
    </source>
</evidence>
<evidence type="ECO:0000313" key="3">
    <source>
        <dbReference type="Proteomes" id="UP000095285"/>
    </source>
</evidence>
<dbReference type="WBParaSite" id="EN70_6989">
    <property type="protein sequence ID" value="EN70_6989"/>
    <property type="gene ID" value="EN70_6989"/>
</dbReference>
<proteinExistence type="predicted"/>
<keyword evidence="3" id="KW-1185">Reference proteome</keyword>
<evidence type="ECO:0000313" key="4">
    <source>
        <dbReference type="WBParaSite" id="EN70_6989"/>
    </source>
</evidence>
<accession>A0A1I7VWC2</accession>
<evidence type="ECO:0000313" key="2">
    <source>
        <dbReference type="EMBL" id="EFO27727.1"/>
    </source>
</evidence>
<gene>
    <name evidence="2 4" type="ORF">LOAG_00758</name>
</gene>
<dbReference type="EMBL" id="JH712164">
    <property type="protein sequence ID" value="EFO27727.1"/>
    <property type="molecule type" value="Genomic_DNA"/>
</dbReference>
<sequence length="126" mass="14706">MPISSTNSIRSNGMLSGKMQQFQMLPVYRTKRFWTEARPLKQDYPDFDDDREGEEYYRNQYRTIIIPNIYNFTVKFTFTTRPTTIRVASRTEKIMIPIIGANNTMQSTVQKPQNVTKKPKGSEVNA</sequence>
<organism evidence="3 4">
    <name type="scientific">Loa loa</name>
    <name type="common">Eye worm</name>
    <name type="synonym">Filaria loa</name>
    <dbReference type="NCBI Taxonomy" id="7209"/>
    <lineage>
        <taxon>Eukaryota</taxon>
        <taxon>Metazoa</taxon>
        <taxon>Ecdysozoa</taxon>
        <taxon>Nematoda</taxon>
        <taxon>Chromadorea</taxon>
        <taxon>Rhabditida</taxon>
        <taxon>Spirurina</taxon>
        <taxon>Spiruromorpha</taxon>
        <taxon>Filarioidea</taxon>
        <taxon>Onchocercidae</taxon>
        <taxon>Loa</taxon>
    </lineage>
</organism>
<protein>
    <submittedName>
        <fullName evidence="4">Capsid protein</fullName>
    </submittedName>
</protein>
<reference evidence="4" key="2">
    <citation type="submission" date="2016-11" db="UniProtKB">
        <authorList>
            <consortium name="WormBaseParasite"/>
        </authorList>
    </citation>
    <scope>IDENTIFICATION</scope>
</reference>
<accession>A0A1S0UBA0</accession>
<feature type="region of interest" description="Disordered" evidence="1">
    <location>
        <begin position="105"/>
        <end position="126"/>
    </location>
</feature>